<dbReference type="InterPro" id="IPR001387">
    <property type="entry name" value="Cro/C1-type_HTH"/>
</dbReference>
<dbReference type="SMART" id="SM00530">
    <property type="entry name" value="HTH_XRE"/>
    <property type="match status" value="1"/>
</dbReference>
<dbReference type="CDD" id="cd00093">
    <property type="entry name" value="HTH_XRE"/>
    <property type="match status" value="1"/>
</dbReference>
<dbReference type="PANTHER" id="PTHR43236:SF1">
    <property type="entry name" value="BLL7220 PROTEIN"/>
    <property type="match status" value="1"/>
</dbReference>
<reference evidence="2" key="1">
    <citation type="journal article" date="2014" name="Int. J. Syst. Evol. Microbiol.">
        <title>Complete genome sequence of Corynebacterium casei LMG S-19264T (=DSM 44701T), isolated from a smear-ripened cheese.</title>
        <authorList>
            <consortium name="US DOE Joint Genome Institute (JGI-PGF)"/>
            <person name="Walter F."/>
            <person name="Albersmeier A."/>
            <person name="Kalinowski J."/>
            <person name="Ruckert C."/>
        </authorList>
    </citation>
    <scope>NUCLEOTIDE SEQUENCE</scope>
    <source>
        <strain evidence="2">CCM 7086</strain>
    </source>
</reference>
<dbReference type="Gene3D" id="1.10.260.40">
    <property type="entry name" value="lambda repressor-like DNA-binding domains"/>
    <property type="match status" value="1"/>
</dbReference>
<comment type="caution">
    <text evidence="2">The sequence shown here is derived from an EMBL/GenBank/DDBJ whole genome shotgun (WGS) entry which is preliminary data.</text>
</comment>
<organism evidence="2 3">
    <name type="scientific">Oxalicibacterium flavum</name>
    <dbReference type="NCBI Taxonomy" id="179467"/>
    <lineage>
        <taxon>Bacteria</taxon>
        <taxon>Pseudomonadati</taxon>
        <taxon>Pseudomonadota</taxon>
        <taxon>Betaproteobacteria</taxon>
        <taxon>Burkholderiales</taxon>
        <taxon>Oxalobacteraceae</taxon>
        <taxon>Oxalicibacterium</taxon>
    </lineage>
</organism>
<protein>
    <recommendedName>
        <fullName evidence="1">HTH cro/C1-type domain-containing protein</fullName>
    </recommendedName>
</protein>
<dbReference type="Pfam" id="PF01381">
    <property type="entry name" value="HTH_3"/>
    <property type="match status" value="1"/>
</dbReference>
<keyword evidence="3" id="KW-1185">Reference proteome</keyword>
<evidence type="ECO:0000313" key="3">
    <source>
        <dbReference type="Proteomes" id="UP000620266"/>
    </source>
</evidence>
<name>A0A8J2UNR0_9BURK</name>
<dbReference type="EMBL" id="BMCG01000005">
    <property type="protein sequence ID" value="GGC15301.1"/>
    <property type="molecule type" value="Genomic_DNA"/>
</dbReference>
<dbReference type="InterPro" id="IPR010982">
    <property type="entry name" value="Lambda_DNA-bd_dom_sf"/>
</dbReference>
<dbReference type="RefSeq" id="WP_188396713.1">
    <property type="nucleotide sequence ID" value="NZ_BMCG01000005.1"/>
</dbReference>
<dbReference type="PROSITE" id="PS50943">
    <property type="entry name" value="HTH_CROC1"/>
    <property type="match status" value="1"/>
</dbReference>
<dbReference type="Proteomes" id="UP000620266">
    <property type="component" value="Unassembled WGS sequence"/>
</dbReference>
<gene>
    <name evidence="2" type="ORF">GCM10007205_25300</name>
</gene>
<evidence type="ECO:0000259" key="1">
    <source>
        <dbReference type="PROSITE" id="PS50943"/>
    </source>
</evidence>
<feature type="domain" description="HTH cro/C1-type" evidence="1">
    <location>
        <begin position="12"/>
        <end position="70"/>
    </location>
</feature>
<dbReference type="GO" id="GO:0003677">
    <property type="term" value="F:DNA binding"/>
    <property type="evidence" value="ECO:0007669"/>
    <property type="project" value="InterPro"/>
</dbReference>
<evidence type="ECO:0000313" key="2">
    <source>
        <dbReference type="EMBL" id="GGC15301.1"/>
    </source>
</evidence>
<dbReference type="SUPFAM" id="SSF47413">
    <property type="entry name" value="lambda repressor-like DNA-binding domains"/>
    <property type="match status" value="1"/>
</dbReference>
<reference evidence="2" key="2">
    <citation type="submission" date="2020-09" db="EMBL/GenBank/DDBJ databases">
        <authorList>
            <person name="Sun Q."/>
            <person name="Sedlacek I."/>
        </authorList>
    </citation>
    <scope>NUCLEOTIDE SEQUENCE</scope>
    <source>
        <strain evidence="2">CCM 7086</strain>
    </source>
</reference>
<dbReference type="InterPro" id="IPR052345">
    <property type="entry name" value="Rad_response_metalloprotease"/>
</dbReference>
<accession>A0A8J2UNR0</accession>
<dbReference type="PANTHER" id="PTHR43236">
    <property type="entry name" value="ANTITOXIN HIGA1"/>
    <property type="match status" value="1"/>
</dbReference>
<proteinExistence type="predicted"/>
<sequence length="105" mass="11896">MSNPNAILAKRLKEARLSVGLSQKQLGIQAGLDEFVASTRINRYELGVHKADYTIAQKLARVLQVPTSFFYEENDQIAEIAVIAYRLSSRQQKDLLKELKTKFAK</sequence>
<dbReference type="AlphaFoldDB" id="A0A8J2UNR0"/>